<sequence length="151" mass="17013">MSSPNQQGTTVHEKDSEVALNVDIEEQSHESIETPEKFADESNEAYSVESLGSEEFEKSRGVRRIENVKTMMFTAKNGKTIMVTFCFTLLVIAFVYSLDASITDNYAVPATSSFSRLSMISNVRFALLFHEEQVIAQEVRLYIGQIIKQTD</sequence>
<protein>
    <submittedName>
        <fullName evidence="2">Uncharacterized protein</fullName>
    </submittedName>
</protein>
<proteinExistence type="predicted"/>
<dbReference type="RefSeq" id="XP_025336705.1">
    <property type="nucleotide sequence ID" value="XM_025482087.1"/>
</dbReference>
<gene>
    <name evidence="2" type="ORF">CXQ87_003618</name>
</gene>
<name>A0A2V1ADK0_9ASCO</name>
<evidence type="ECO:0000313" key="3">
    <source>
        <dbReference type="Proteomes" id="UP000244406"/>
    </source>
</evidence>
<keyword evidence="1" id="KW-0472">Membrane</keyword>
<reference evidence="2 3" key="1">
    <citation type="submission" date="2017-12" db="EMBL/GenBank/DDBJ databases">
        <title>Genome Sequence of the Amphotericin B-resistant Candida duobushaemulonii strain, B09383.</title>
        <authorList>
            <person name="Chow N.A."/>
            <person name="Gade L."/>
            <person name="Batra D."/>
            <person name="Rowe L.A."/>
            <person name="Loparev V.N."/>
            <person name="Litvintseva A.P."/>
        </authorList>
    </citation>
    <scope>NUCLEOTIDE SEQUENCE [LARGE SCALE GENOMIC DNA]</scope>
    <source>
        <strain evidence="2 3">B09383</strain>
    </source>
</reference>
<keyword evidence="1" id="KW-1133">Transmembrane helix</keyword>
<dbReference type="GeneID" id="37003618"/>
<dbReference type="AlphaFoldDB" id="A0A2V1ADK0"/>
<feature type="transmembrane region" description="Helical" evidence="1">
    <location>
        <begin position="80"/>
        <end position="98"/>
    </location>
</feature>
<organism evidence="2 3">
    <name type="scientific">Candidozyma duobushaemuli</name>
    <dbReference type="NCBI Taxonomy" id="1231522"/>
    <lineage>
        <taxon>Eukaryota</taxon>
        <taxon>Fungi</taxon>
        <taxon>Dikarya</taxon>
        <taxon>Ascomycota</taxon>
        <taxon>Saccharomycotina</taxon>
        <taxon>Pichiomycetes</taxon>
        <taxon>Metschnikowiaceae</taxon>
        <taxon>Candidozyma</taxon>
    </lineage>
</organism>
<dbReference type="Proteomes" id="UP000244406">
    <property type="component" value="Unassembled WGS sequence"/>
</dbReference>
<keyword evidence="3" id="KW-1185">Reference proteome</keyword>
<evidence type="ECO:0000256" key="1">
    <source>
        <dbReference type="SAM" id="Phobius"/>
    </source>
</evidence>
<dbReference type="VEuPathDB" id="FungiDB:CXQ87_003618"/>
<keyword evidence="1" id="KW-0812">Transmembrane</keyword>
<accession>A0A2V1ADK0</accession>
<evidence type="ECO:0000313" key="2">
    <source>
        <dbReference type="EMBL" id="PVH15765.1"/>
    </source>
</evidence>
<dbReference type="EMBL" id="PKFP01000004">
    <property type="protein sequence ID" value="PVH15765.1"/>
    <property type="molecule type" value="Genomic_DNA"/>
</dbReference>
<comment type="caution">
    <text evidence="2">The sequence shown here is derived from an EMBL/GenBank/DDBJ whole genome shotgun (WGS) entry which is preliminary data.</text>
</comment>